<keyword evidence="8" id="KW-1185">Reference proteome</keyword>
<dbReference type="GO" id="GO:0043190">
    <property type="term" value="C:ATP-binding cassette (ABC) transporter complex"/>
    <property type="evidence" value="ECO:0007669"/>
    <property type="project" value="InterPro"/>
</dbReference>
<evidence type="ECO:0000256" key="6">
    <source>
        <dbReference type="SAM" id="Phobius"/>
    </source>
</evidence>
<dbReference type="InterPro" id="IPR051611">
    <property type="entry name" value="ECF_transporter_component"/>
</dbReference>
<feature type="transmembrane region" description="Helical" evidence="6">
    <location>
        <begin position="182"/>
        <end position="201"/>
    </location>
</feature>
<feature type="transmembrane region" description="Helical" evidence="6">
    <location>
        <begin position="107"/>
        <end position="127"/>
    </location>
</feature>
<sequence>MSYPGIDKYSSLNSPLHSFDPRAKVVTFTALIFSFAFIPELIIAIFAVLFSIAMIFISKIPPVFVFRYLRFPALFIFTIIVVMAFTVEGRPLLDLHYISITQEGIDIGSLIFFRAIAALILAFLMLATSRFDEIIKAMYMLKVPGVMVQIITFSYRYIFVILDELHTLKRSMYARGFNLKLNMYSLSVLGNMVGMLLIKSYDRGERVYRSMIARGYTGNPRLFTSFNMITKDYILSAVMLATAVSVQLIPLLT</sequence>
<dbReference type="InterPro" id="IPR003339">
    <property type="entry name" value="ABC/ECF_trnsptr_transmembrane"/>
</dbReference>
<evidence type="ECO:0000313" key="7">
    <source>
        <dbReference type="EMBL" id="AEH61773.1"/>
    </source>
</evidence>
<dbReference type="PANTHER" id="PTHR34857">
    <property type="entry name" value="SLL0384 PROTEIN"/>
    <property type="match status" value="1"/>
</dbReference>
<feature type="transmembrane region" description="Helical" evidence="6">
    <location>
        <begin position="233"/>
        <end position="252"/>
    </location>
</feature>
<accession>F7XKR0</accession>
<dbReference type="GeneID" id="10823582"/>
<dbReference type="Proteomes" id="UP000006622">
    <property type="component" value="Chromosome"/>
</dbReference>
<dbReference type="STRING" id="679901.Mzhil_1938"/>
<protein>
    <submittedName>
        <fullName evidence="7">Cobalt ABC transporter, inner membrane subunit CbiQ</fullName>
    </submittedName>
</protein>
<evidence type="ECO:0000256" key="4">
    <source>
        <dbReference type="ARBA" id="ARBA00022989"/>
    </source>
</evidence>
<gene>
    <name evidence="7" type="ordered locus">Mzhil_1938</name>
</gene>
<evidence type="ECO:0000256" key="1">
    <source>
        <dbReference type="ARBA" id="ARBA00004651"/>
    </source>
</evidence>
<evidence type="ECO:0000256" key="2">
    <source>
        <dbReference type="ARBA" id="ARBA00022475"/>
    </source>
</evidence>
<dbReference type="PANTHER" id="PTHR34857:SF2">
    <property type="entry name" value="SLL0384 PROTEIN"/>
    <property type="match status" value="1"/>
</dbReference>
<evidence type="ECO:0000256" key="5">
    <source>
        <dbReference type="ARBA" id="ARBA00023136"/>
    </source>
</evidence>
<dbReference type="InterPro" id="IPR012809">
    <property type="entry name" value="ECF_CbiQ"/>
</dbReference>
<dbReference type="Pfam" id="PF02361">
    <property type="entry name" value="CbiQ"/>
    <property type="match status" value="1"/>
</dbReference>
<name>F7XKR0_METZD</name>
<dbReference type="NCBIfam" id="TIGR02454">
    <property type="entry name" value="ECF_T_CbiQ"/>
    <property type="match status" value="1"/>
</dbReference>
<dbReference type="GO" id="GO:0006824">
    <property type="term" value="P:cobalt ion transport"/>
    <property type="evidence" value="ECO:0007669"/>
    <property type="project" value="InterPro"/>
</dbReference>
<dbReference type="AlphaFoldDB" id="F7XKR0"/>
<keyword evidence="2" id="KW-1003">Cell membrane</keyword>
<keyword evidence="5 6" id="KW-0472">Membrane</keyword>
<proteinExistence type="predicted"/>
<dbReference type="OrthoDB" id="51610at2157"/>
<keyword evidence="4 6" id="KW-1133">Transmembrane helix</keyword>
<dbReference type="EMBL" id="CP002101">
    <property type="protein sequence ID" value="AEH61773.1"/>
    <property type="molecule type" value="Genomic_DNA"/>
</dbReference>
<evidence type="ECO:0000256" key="3">
    <source>
        <dbReference type="ARBA" id="ARBA00022692"/>
    </source>
</evidence>
<keyword evidence="3 6" id="KW-0812">Transmembrane</keyword>
<organism evidence="7 8">
    <name type="scientific">Methanosalsum zhilinae (strain DSM 4017 / NBRC 107636 / OCM 62 / WeN5)</name>
    <name type="common">Methanohalophilus zhilinae</name>
    <dbReference type="NCBI Taxonomy" id="679901"/>
    <lineage>
        <taxon>Archaea</taxon>
        <taxon>Methanobacteriati</taxon>
        <taxon>Methanobacteriota</taxon>
        <taxon>Stenosarchaea group</taxon>
        <taxon>Methanomicrobia</taxon>
        <taxon>Methanosarcinales</taxon>
        <taxon>Methanosarcinaceae</taxon>
        <taxon>Methanosalsum</taxon>
    </lineage>
</organism>
<dbReference type="KEGG" id="mzh:Mzhil_1938"/>
<feature type="transmembrane region" description="Helical" evidence="6">
    <location>
        <begin position="139"/>
        <end position="162"/>
    </location>
</feature>
<reference evidence="7" key="1">
    <citation type="submission" date="2010-07" db="EMBL/GenBank/DDBJ databases">
        <title>The complete genome of Methanosalsum zhilinae DSM 4017.</title>
        <authorList>
            <consortium name="US DOE Joint Genome Institute (JGI-PGF)"/>
            <person name="Lucas S."/>
            <person name="Copeland A."/>
            <person name="Lapidus A."/>
            <person name="Glavina del Rio T."/>
            <person name="Dalin E."/>
            <person name="Tice H."/>
            <person name="Bruce D."/>
            <person name="Goodwin L."/>
            <person name="Pitluck S."/>
            <person name="Kyrpides N."/>
            <person name="Mavromatis K."/>
            <person name="Ovchinnikova G."/>
            <person name="Daligault H."/>
            <person name="Detter J.C."/>
            <person name="Han C."/>
            <person name="Tapia R."/>
            <person name="Larimer F."/>
            <person name="Land M."/>
            <person name="Hauser L."/>
            <person name="Markowitz V."/>
            <person name="Cheng J.-F."/>
            <person name="Hugenholtz P."/>
            <person name="Woyke T."/>
            <person name="Wu D."/>
            <person name="Spring S."/>
            <person name="Schueler E."/>
            <person name="Brambilla E."/>
            <person name="Klenk H.-P."/>
            <person name="Eisen J.A."/>
        </authorList>
    </citation>
    <scope>NUCLEOTIDE SEQUENCE</scope>
    <source>
        <strain evidence="7">DSM 4017</strain>
    </source>
</reference>
<comment type="subcellular location">
    <subcellularLocation>
        <location evidence="1">Cell membrane</location>
        <topology evidence="1">Multi-pass membrane protein</topology>
    </subcellularLocation>
</comment>
<feature type="transmembrane region" description="Helical" evidence="6">
    <location>
        <begin position="68"/>
        <end position="87"/>
    </location>
</feature>
<dbReference type="RefSeq" id="WP_013899209.1">
    <property type="nucleotide sequence ID" value="NC_015676.1"/>
</dbReference>
<evidence type="ECO:0000313" key="8">
    <source>
        <dbReference type="Proteomes" id="UP000006622"/>
    </source>
</evidence>
<dbReference type="CDD" id="cd16914">
    <property type="entry name" value="EcfT"/>
    <property type="match status" value="1"/>
</dbReference>
<dbReference type="HOGENOM" id="CLU_056469_1_1_2"/>
<feature type="transmembrane region" description="Helical" evidence="6">
    <location>
        <begin position="25"/>
        <end position="56"/>
    </location>
</feature>